<keyword evidence="2" id="KW-0229">DNA integration</keyword>
<comment type="caution">
    <text evidence="6">The sequence shown here is derived from an EMBL/GenBank/DDBJ whole genome shotgun (WGS) entry which is preliminary data.</text>
</comment>
<evidence type="ECO:0000256" key="3">
    <source>
        <dbReference type="ARBA" id="ARBA00023125"/>
    </source>
</evidence>
<dbReference type="InterPro" id="IPR011010">
    <property type="entry name" value="DNA_brk_join_enz"/>
</dbReference>
<organism evidence="6 7">
    <name type="scientific">Bifidobacterium pullorum subsp. gallinarum</name>
    <dbReference type="NCBI Taxonomy" id="78344"/>
    <lineage>
        <taxon>Bacteria</taxon>
        <taxon>Bacillati</taxon>
        <taxon>Actinomycetota</taxon>
        <taxon>Actinomycetes</taxon>
        <taxon>Bifidobacteriales</taxon>
        <taxon>Bifidobacteriaceae</taxon>
        <taxon>Bifidobacterium</taxon>
    </lineage>
</organism>
<reference evidence="6" key="1">
    <citation type="journal article" date="2021" name="PeerJ">
        <title>Extensive microbial diversity within the chicken gut microbiome revealed by metagenomics and culture.</title>
        <authorList>
            <person name="Gilroy R."/>
            <person name="Ravi A."/>
            <person name="Getino M."/>
            <person name="Pursley I."/>
            <person name="Horton D.L."/>
            <person name="Alikhan N.F."/>
            <person name="Baker D."/>
            <person name="Gharbi K."/>
            <person name="Hall N."/>
            <person name="Watson M."/>
            <person name="Adriaenssens E.M."/>
            <person name="Foster-Nyarko E."/>
            <person name="Jarju S."/>
            <person name="Secka A."/>
            <person name="Antonio M."/>
            <person name="Oren A."/>
            <person name="Chaudhuri R.R."/>
            <person name="La Ragione R."/>
            <person name="Hildebrand F."/>
            <person name="Pallen M.J."/>
        </authorList>
    </citation>
    <scope>NUCLEOTIDE SEQUENCE</scope>
    <source>
        <strain evidence="6">ChiBcolR7-4860</strain>
    </source>
</reference>
<dbReference type="Gene3D" id="1.10.443.10">
    <property type="entry name" value="Intergrase catalytic core"/>
    <property type="match status" value="1"/>
</dbReference>
<dbReference type="PANTHER" id="PTHR30629">
    <property type="entry name" value="PROPHAGE INTEGRASE"/>
    <property type="match status" value="1"/>
</dbReference>
<evidence type="ECO:0000256" key="1">
    <source>
        <dbReference type="ARBA" id="ARBA00008857"/>
    </source>
</evidence>
<dbReference type="InterPro" id="IPR013762">
    <property type="entry name" value="Integrase-like_cat_sf"/>
</dbReference>
<dbReference type="RefSeq" id="WP_278710772.1">
    <property type="nucleotide sequence ID" value="NZ_DYUX01000004.1"/>
</dbReference>
<keyword evidence="3" id="KW-0238">DNA-binding</keyword>
<dbReference type="Proteomes" id="UP000786560">
    <property type="component" value="Unassembled WGS sequence"/>
</dbReference>
<dbReference type="PANTHER" id="PTHR30629:SF2">
    <property type="entry name" value="PROPHAGE INTEGRASE INTS-RELATED"/>
    <property type="match status" value="1"/>
</dbReference>
<dbReference type="CDD" id="cd01189">
    <property type="entry name" value="INT_ICEBs1_C_like"/>
    <property type="match status" value="1"/>
</dbReference>
<protein>
    <submittedName>
        <fullName evidence="6">Site-specific integrase</fullName>
    </submittedName>
</protein>
<feature type="domain" description="Tyr recombinase" evidence="5">
    <location>
        <begin position="165"/>
        <end position="352"/>
    </location>
</feature>
<sequence length="378" mass="42248">MAAIIAYELADGSRRYYVKYRDAAHRQHKKSGFKTKRAAQDYAARMETSITDGTWVNPAKGQTTVNELAVVWLQGKQGVSKPKYYADLESAWNVHVQPKWGSRPIASLRRSEVQSWVSELSAVRSPSVVLRAFGVLKGICGDAVADRLIPETPCRDIKLPKKPKKRRNYLSAVQVVELARNSEGHDALILTLGFCGLRWGEAKALRVDNVDFERKRLEVRSSITRVNGKDVETATKTWEHREVPVPDLVLDALKPLCAGKHGDDHVFLERDGSLIRTQTAQGNRRTWWRRALNATDVPVMTCHDLRHTAASIAISCGANVKAVQRMLGHKSAAMTLDTYADLFDTDLDDVAVTVNKRIREAVEDLKGTKKVPNCEKTP</sequence>
<dbReference type="InterPro" id="IPR002104">
    <property type="entry name" value="Integrase_catalytic"/>
</dbReference>
<dbReference type="GO" id="GO:0006310">
    <property type="term" value="P:DNA recombination"/>
    <property type="evidence" value="ECO:0007669"/>
    <property type="project" value="UniProtKB-KW"/>
</dbReference>
<dbReference type="GO" id="GO:0003677">
    <property type="term" value="F:DNA binding"/>
    <property type="evidence" value="ECO:0007669"/>
    <property type="project" value="UniProtKB-KW"/>
</dbReference>
<evidence type="ECO:0000259" key="5">
    <source>
        <dbReference type="PROSITE" id="PS51898"/>
    </source>
</evidence>
<dbReference type="InterPro" id="IPR050808">
    <property type="entry name" value="Phage_Integrase"/>
</dbReference>
<evidence type="ECO:0000256" key="2">
    <source>
        <dbReference type="ARBA" id="ARBA00022908"/>
    </source>
</evidence>
<dbReference type="GO" id="GO:0015074">
    <property type="term" value="P:DNA integration"/>
    <property type="evidence" value="ECO:0007669"/>
    <property type="project" value="UniProtKB-KW"/>
</dbReference>
<dbReference type="Pfam" id="PF14657">
    <property type="entry name" value="Arm-DNA-bind_4"/>
    <property type="match status" value="1"/>
</dbReference>
<accession>A0A921IWI8</accession>
<dbReference type="AlphaFoldDB" id="A0A921IWI8"/>
<keyword evidence="4" id="KW-0233">DNA recombination</keyword>
<name>A0A921IWI8_9BIFI</name>
<dbReference type="EMBL" id="DYUX01000004">
    <property type="protein sequence ID" value="HJG41080.1"/>
    <property type="molecule type" value="Genomic_DNA"/>
</dbReference>
<dbReference type="SUPFAM" id="SSF56349">
    <property type="entry name" value="DNA breaking-rejoining enzymes"/>
    <property type="match status" value="1"/>
</dbReference>
<gene>
    <name evidence="6" type="ORF">K8U73_01610</name>
</gene>
<dbReference type="PROSITE" id="PS51898">
    <property type="entry name" value="TYR_RECOMBINASE"/>
    <property type="match status" value="1"/>
</dbReference>
<dbReference type="InterPro" id="IPR028259">
    <property type="entry name" value="AP2-like_int_N"/>
</dbReference>
<evidence type="ECO:0000313" key="7">
    <source>
        <dbReference type="Proteomes" id="UP000786560"/>
    </source>
</evidence>
<evidence type="ECO:0000256" key="4">
    <source>
        <dbReference type="ARBA" id="ARBA00023172"/>
    </source>
</evidence>
<comment type="similarity">
    <text evidence="1">Belongs to the 'phage' integrase family.</text>
</comment>
<dbReference type="Gene3D" id="1.10.150.130">
    <property type="match status" value="1"/>
</dbReference>
<dbReference type="Pfam" id="PF00589">
    <property type="entry name" value="Phage_integrase"/>
    <property type="match status" value="1"/>
</dbReference>
<evidence type="ECO:0000313" key="6">
    <source>
        <dbReference type="EMBL" id="HJG41080.1"/>
    </source>
</evidence>
<proteinExistence type="inferred from homology"/>
<dbReference type="InterPro" id="IPR010998">
    <property type="entry name" value="Integrase_recombinase_N"/>
</dbReference>
<reference evidence="6" key="2">
    <citation type="submission" date="2021-09" db="EMBL/GenBank/DDBJ databases">
        <authorList>
            <person name="Gilroy R."/>
        </authorList>
    </citation>
    <scope>NUCLEOTIDE SEQUENCE</scope>
    <source>
        <strain evidence="6">ChiBcolR7-4860</strain>
    </source>
</reference>